<gene>
    <name evidence="2" type="ORF">FGO68_gene5697</name>
</gene>
<evidence type="ECO:0000256" key="1">
    <source>
        <dbReference type="SAM" id="MobiDB-lite"/>
    </source>
</evidence>
<accession>A0A8J8T1P3</accession>
<name>A0A8J8T1P3_HALGN</name>
<proteinExistence type="predicted"/>
<feature type="compositionally biased region" description="Polar residues" evidence="1">
    <location>
        <begin position="102"/>
        <end position="139"/>
    </location>
</feature>
<feature type="region of interest" description="Disordered" evidence="1">
    <location>
        <begin position="102"/>
        <end position="142"/>
    </location>
</feature>
<sequence>MGWGSRLIQKITKLLIIQLKMFEPTAFKAQSLSTATMTSANTSQEMAPQPFFSQAPSSRTDLSEFAHPESFHFKGASEEPVWNWRPMESLFQPQSSFTFHQQQPYQQAENSLPQSNQPWYAPSQAPQGSSFGSPQQRDTASGHKIDQIIDCRRSVFTKDYRFMVSMYCDCCQGRNYWLSERELRSIGDPSLQEQANQAIEFYGEGVDIRDGQMNDCEFFDYEEDEMQGGTRCGTQPESPQGRSPLVPQSIGAQLLEVEEEEEDEMCCSIDQTQATNVHELVKQGSRQFFTNQGESNLDGISDIFSDDEGAPECGRNKLKLRLQECQKPGGFGSSQSLSFEQAPQSLPFSQNLSVFGQQENYKKKRRLQDVTFEPQQQPFAPTLFKKRKENFQMCDETMGDHTMQIYQQPQNSSMSSQFYSRHQ</sequence>
<organism evidence="2 3">
    <name type="scientific">Halteria grandinella</name>
    <dbReference type="NCBI Taxonomy" id="5974"/>
    <lineage>
        <taxon>Eukaryota</taxon>
        <taxon>Sar</taxon>
        <taxon>Alveolata</taxon>
        <taxon>Ciliophora</taxon>
        <taxon>Intramacronucleata</taxon>
        <taxon>Spirotrichea</taxon>
        <taxon>Stichotrichia</taxon>
        <taxon>Sporadotrichida</taxon>
        <taxon>Halteriidae</taxon>
        <taxon>Halteria</taxon>
    </lineage>
</organism>
<reference evidence="2" key="1">
    <citation type="submission" date="2019-06" db="EMBL/GenBank/DDBJ databases">
        <authorList>
            <person name="Zheng W."/>
        </authorList>
    </citation>
    <scope>NUCLEOTIDE SEQUENCE</scope>
    <source>
        <strain evidence="2">QDHG01</strain>
    </source>
</reference>
<dbReference type="Proteomes" id="UP000785679">
    <property type="component" value="Unassembled WGS sequence"/>
</dbReference>
<feature type="region of interest" description="Disordered" evidence="1">
    <location>
        <begin position="227"/>
        <end position="246"/>
    </location>
</feature>
<evidence type="ECO:0000313" key="3">
    <source>
        <dbReference type="Proteomes" id="UP000785679"/>
    </source>
</evidence>
<feature type="compositionally biased region" description="Polar residues" evidence="1">
    <location>
        <begin position="232"/>
        <end position="241"/>
    </location>
</feature>
<protein>
    <submittedName>
        <fullName evidence="2">Uncharacterized protein</fullName>
    </submittedName>
</protein>
<dbReference type="EMBL" id="RRYP01010550">
    <property type="protein sequence ID" value="TNV78306.1"/>
    <property type="molecule type" value="Genomic_DNA"/>
</dbReference>
<feature type="region of interest" description="Disordered" evidence="1">
    <location>
        <begin position="39"/>
        <end position="59"/>
    </location>
</feature>
<keyword evidence="3" id="KW-1185">Reference proteome</keyword>
<dbReference type="AlphaFoldDB" id="A0A8J8T1P3"/>
<evidence type="ECO:0000313" key="2">
    <source>
        <dbReference type="EMBL" id="TNV78306.1"/>
    </source>
</evidence>
<comment type="caution">
    <text evidence="2">The sequence shown here is derived from an EMBL/GenBank/DDBJ whole genome shotgun (WGS) entry which is preliminary data.</text>
</comment>